<accession>A0A8E1RY84</accession>
<reference evidence="1 2" key="1">
    <citation type="journal article" date="2016" name="Front. Microbiol.">
        <title>Genomic Resource of Rice Seed Associated Bacteria.</title>
        <authorList>
            <person name="Midha S."/>
            <person name="Bansal K."/>
            <person name="Sharma S."/>
            <person name="Kumar N."/>
            <person name="Patil P.P."/>
            <person name="Chaudhry V."/>
            <person name="Patil P.B."/>
        </authorList>
    </citation>
    <scope>NUCLEOTIDE SEQUENCE [LARGE SCALE GENOMIC DNA]</scope>
    <source>
        <strain evidence="1 2">SA3</strain>
    </source>
</reference>
<organism evidence="1 2">
    <name type="scientific">Pantoea dispersa</name>
    <dbReference type="NCBI Taxonomy" id="59814"/>
    <lineage>
        <taxon>Bacteria</taxon>
        <taxon>Pseudomonadati</taxon>
        <taxon>Pseudomonadota</taxon>
        <taxon>Gammaproteobacteria</taxon>
        <taxon>Enterobacterales</taxon>
        <taxon>Erwiniaceae</taxon>
        <taxon>Pantoea</taxon>
    </lineage>
</organism>
<gene>
    <name evidence="1" type="ORF">SA3R_14960</name>
</gene>
<proteinExistence type="predicted"/>
<evidence type="ECO:0000313" key="1">
    <source>
        <dbReference type="EMBL" id="KTS66963.1"/>
    </source>
</evidence>
<name>A0A8E1RY84_9GAMM</name>
<dbReference type="EMBL" id="LDSE01000027">
    <property type="protein sequence ID" value="KTS66963.1"/>
    <property type="molecule type" value="Genomic_DNA"/>
</dbReference>
<evidence type="ECO:0000313" key="2">
    <source>
        <dbReference type="Proteomes" id="UP000071979"/>
    </source>
</evidence>
<comment type="caution">
    <text evidence="1">The sequence shown here is derived from an EMBL/GenBank/DDBJ whole genome shotgun (WGS) entry which is preliminary data.</text>
</comment>
<dbReference type="Proteomes" id="UP000071979">
    <property type="component" value="Unassembled WGS sequence"/>
</dbReference>
<dbReference type="AlphaFoldDB" id="A0A8E1RY84"/>
<protein>
    <submittedName>
        <fullName evidence="1">Uncharacterized protein</fullName>
    </submittedName>
</protein>
<sequence>MRAHWHCSERGYVVSGENALFYAAERGRWLILQAKLKPNGAPRLTAEAGRPGWTTRRQKTPLIFRQALNGVKISQKSASGAAVRG</sequence>